<dbReference type="Pfam" id="PF13469">
    <property type="entry name" value="Sulfotransfer_3"/>
    <property type="match status" value="1"/>
</dbReference>
<sequence>MKKKQIIVVLGMHRSGTSAITYGLRAMGVSLGDHLLPAAADNGKGFWEDLDFIDLNTEMLAALGRDWRSLQSVTDQDVDCLRASGYVSKSLQLLKEKTANVSAFGFKDPRTTKLLPFWKRIFEESPFDVKYILASRNPLSVVRSLGKRDDLPREVSYMLWLEYMMAALCNLGDAHAVLVDYDTLVSAPGQELKRVSDRLGLVLDPQEVEKYCDGFIEKDLRHTHFDRNDVCADDAAVPLVQDVYSFLLDVQAGRTSIEAGMESGLFRKWKDRLDRTQPLLKLIDRWHIDIENASDKIEAFEINARASDMVFGRIIAILKTVNRSGRRAWFRLRTRRWCRFG</sequence>
<dbReference type="InterPro" id="IPR027417">
    <property type="entry name" value="P-loop_NTPase"/>
</dbReference>
<evidence type="ECO:0008006" key="3">
    <source>
        <dbReference type="Google" id="ProtNLM"/>
    </source>
</evidence>
<dbReference type="Gene3D" id="3.40.50.300">
    <property type="entry name" value="P-loop containing nucleotide triphosphate hydrolases"/>
    <property type="match status" value="1"/>
</dbReference>
<accession>A0A7W4KFZ6</accession>
<keyword evidence="2" id="KW-1185">Reference proteome</keyword>
<evidence type="ECO:0000313" key="2">
    <source>
        <dbReference type="Proteomes" id="UP000540556"/>
    </source>
</evidence>
<organism evidence="1 2">
    <name type="scientific">Gluconacetobacter takamatsuzukensis</name>
    <dbReference type="NCBI Taxonomy" id="1286190"/>
    <lineage>
        <taxon>Bacteria</taxon>
        <taxon>Pseudomonadati</taxon>
        <taxon>Pseudomonadota</taxon>
        <taxon>Alphaproteobacteria</taxon>
        <taxon>Acetobacterales</taxon>
        <taxon>Acetobacteraceae</taxon>
        <taxon>Gluconacetobacter</taxon>
    </lineage>
</organism>
<comment type="caution">
    <text evidence="1">The sequence shown here is derived from an EMBL/GenBank/DDBJ whole genome shotgun (WGS) entry which is preliminary data.</text>
</comment>
<dbReference type="Proteomes" id="UP000540556">
    <property type="component" value="Unassembled WGS sequence"/>
</dbReference>
<protein>
    <recommendedName>
        <fullName evidence="3">Sulfotransferase family protein</fullName>
    </recommendedName>
</protein>
<dbReference type="RefSeq" id="WP_182950757.1">
    <property type="nucleotide sequence ID" value="NZ_JABEQK010000012.1"/>
</dbReference>
<gene>
    <name evidence="1" type="ORF">HLH27_14555</name>
</gene>
<dbReference type="EMBL" id="JABEQK010000012">
    <property type="protein sequence ID" value="MBB2206226.1"/>
    <property type="molecule type" value="Genomic_DNA"/>
</dbReference>
<name>A0A7W4KFZ6_9PROT</name>
<reference evidence="1 2" key="1">
    <citation type="submission" date="2020-04" db="EMBL/GenBank/DDBJ databases">
        <title>Description of novel Gluconacetobacter.</title>
        <authorList>
            <person name="Sombolestani A."/>
        </authorList>
    </citation>
    <scope>NUCLEOTIDE SEQUENCE [LARGE SCALE GENOMIC DNA]</scope>
    <source>
        <strain evidence="1 2">LMG 27800</strain>
    </source>
</reference>
<dbReference type="AlphaFoldDB" id="A0A7W4KFZ6"/>
<proteinExistence type="predicted"/>
<evidence type="ECO:0000313" key="1">
    <source>
        <dbReference type="EMBL" id="MBB2206226.1"/>
    </source>
</evidence>
<dbReference type="SUPFAM" id="SSF52540">
    <property type="entry name" value="P-loop containing nucleoside triphosphate hydrolases"/>
    <property type="match status" value="1"/>
</dbReference>